<dbReference type="OrthoDB" id="1414216at2759"/>
<feature type="region of interest" description="Disordered" evidence="1">
    <location>
        <begin position="337"/>
        <end position="379"/>
    </location>
</feature>
<evidence type="ECO:0000313" key="3">
    <source>
        <dbReference type="Proteomes" id="UP000274429"/>
    </source>
</evidence>
<dbReference type="PANTHER" id="PTHR12601:SF6">
    <property type="entry name" value="CLUSTERED MITOCHONDRIA PROTEIN HOMOLOG"/>
    <property type="match status" value="1"/>
</dbReference>
<proteinExistence type="predicted"/>
<protein>
    <recommendedName>
        <fullName evidence="4">CLU central domain-containing protein</fullName>
    </recommendedName>
</protein>
<evidence type="ECO:0000313" key="2">
    <source>
        <dbReference type="EMBL" id="VDM34853.1"/>
    </source>
</evidence>
<organism evidence="2 3">
    <name type="scientific">Hydatigena taeniaeformis</name>
    <name type="common">Feline tapeworm</name>
    <name type="synonym">Taenia taeniaeformis</name>
    <dbReference type="NCBI Taxonomy" id="6205"/>
    <lineage>
        <taxon>Eukaryota</taxon>
        <taxon>Metazoa</taxon>
        <taxon>Spiralia</taxon>
        <taxon>Lophotrochozoa</taxon>
        <taxon>Platyhelminthes</taxon>
        <taxon>Cestoda</taxon>
        <taxon>Eucestoda</taxon>
        <taxon>Cyclophyllidea</taxon>
        <taxon>Taeniidae</taxon>
        <taxon>Hydatigera</taxon>
    </lineage>
</organism>
<dbReference type="GO" id="GO:0003729">
    <property type="term" value="F:mRNA binding"/>
    <property type="evidence" value="ECO:0007669"/>
    <property type="project" value="TreeGrafter"/>
</dbReference>
<dbReference type="EMBL" id="UYWX01021132">
    <property type="protein sequence ID" value="VDM34853.1"/>
    <property type="molecule type" value="Genomic_DNA"/>
</dbReference>
<dbReference type="GO" id="GO:0005737">
    <property type="term" value="C:cytoplasm"/>
    <property type="evidence" value="ECO:0007669"/>
    <property type="project" value="TreeGrafter"/>
</dbReference>
<dbReference type="PANTHER" id="PTHR12601">
    <property type="entry name" value="EUKARYOTIC TRANSLATION INITIATION FACTOR 3 SUBUNIT EIF-3"/>
    <property type="match status" value="1"/>
</dbReference>
<keyword evidence="3" id="KW-1185">Reference proteome</keyword>
<dbReference type="AlphaFoldDB" id="A0A3P7FMF3"/>
<feature type="compositionally biased region" description="Polar residues" evidence="1">
    <location>
        <begin position="365"/>
        <end position="379"/>
    </location>
</feature>
<dbReference type="Gene3D" id="1.25.40.10">
    <property type="entry name" value="Tetratricopeptide repeat domain"/>
    <property type="match status" value="2"/>
</dbReference>
<dbReference type="SUPFAM" id="SSF48452">
    <property type="entry name" value="TPR-like"/>
    <property type="match status" value="2"/>
</dbReference>
<sequence length="379" mass="42406">MLLHEYPLLPPNGARHHSRPVFSFEDVVSIYPLVKHLHPHAFHAYRYFTSGQRRIAEGFLQRGSELISEALNLLNTVYGPLHPDIGACNRLLARLSYVMGDHQTALLYQQRATMISERVHGIDNPSTAAEYIHMALYCFACGHVSIAFQLLYRARYLALLFHGEIHPELAQIDVNISLMLHAVEEYDTSVTFLENALKLNKIFHGEKSLKEAFNSHLLSQTHAYRGDFRSALECEKRRYTIYLERFGENSEYTRNSYECLHKLTQQAVNVARQLQKPFGASRTSDTLNGNGRAKKVAATLGLGQALPTPSFLTILDTLNRVNGIFYVHLNPLVTVSRGDGDKDGLSRKEANAVQISPAEDDGDSPKSSAGTAVSANKVE</sequence>
<dbReference type="GO" id="GO:0048312">
    <property type="term" value="P:intracellular distribution of mitochondria"/>
    <property type="evidence" value="ECO:0007669"/>
    <property type="project" value="TreeGrafter"/>
</dbReference>
<reference evidence="2 3" key="1">
    <citation type="submission" date="2018-11" db="EMBL/GenBank/DDBJ databases">
        <authorList>
            <consortium name="Pathogen Informatics"/>
        </authorList>
    </citation>
    <scope>NUCLEOTIDE SEQUENCE [LARGE SCALE GENOMIC DNA]</scope>
</reference>
<evidence type="ECO:0000256" key="1">
    <source>
        <dbReference type="SAM" id="MobiDB-lite"/>
    </source>
</evidence>
<accession>A0A3P7FMF3</accession>
<dbReference type="InterPro" id="IPR011990">
    <property type="entry name" value="TPR-like_helical_dom_sf"/>
</dbReference>
<dbReference type="InterPro" id="IPR027523">
    <property type="entry name" value="CLU_prot"/>
</dbReference>
<dbReference type="Pfam" id="PF13424">
    <property type="entry name" value="TPR_12"/>
    <property type="match status" value="1"/>
</dbReference>
<name>A0A3P7FMF3_HYDTA</name>
<evidence type="ECO:0008006" key="4">
    <source>
        <dbReference type="Google" id="ProtNLM"/>
    </source>
</evidence>
<gene>
    <name evidence="2" type="ORF">TTAC_LOCUS9886</name>
</gene>
<feature type="compositionally biased region" description="Basic and acidic residues" evidence="1">
    <location>
        <begin position="338"/>
        <end position="350"/>
    </location>
</feature>
<dbReference type="Proteomes" id="UP000274429">
    <property type="component" value="Unassembled WGS sequence"/>
</dbReference>